<dbReference type="Gene3D" id="3.40.50.2000">
    <property type="entry name" value="Glycogen Phosphorylase B"/>
    <property type="match status" value="2"/>
</dbReference>
<evidence type="ECO:0000313" key="4">
    <source>
        <dbReference type="Proteomes" id="UP000199695"/>
    </source>
</evidence>
<accession>A0A1H8C7R7</accession>
<dbReference type="CDD" id="cd03814">
    <property type="entry name" value="GT4-like"/>
    <property type="match status" value="1"/>
</dbReference>
<dbReference type="Proteomes" id="UP000199695">
    <property type="component" value="Unassembled WGS sequence"/>
</dbReference>
<keyword evidence="3" id="KW-0808">Transferase</keyword>
<dbReference type="EMBL" id="FOCQ01000003">
    <property type="protein sequence ID" value="SEM91241.1"/>
    <property type="molecule type" value="Genomic_DNA"/>
</dbReference>
<dbReference type="OrthoDB" id="9802525at2"/>
<organism evidence="3 4">
    <name type="scientific">Lihuaxuella thermophila</name>
    <dbReference type="NCBI Taxonomy" id="1173111"/>
    <lineage>
        <taxon>Bacteria</taxon>
        <taxon>Bacillati</taxon>
        <taxon>Bacillota</taxon>
        <taxon>Bacilli</taxon>
        <taxon>Bacillales</taxon>
        <taxon>Thermoactinomycetaceae</taxon>
        <taxon>Lihuaxuella</taxon>
    </lineage>
</organism>
<reference evidence="3 4" key="1">
    <citation type="submission" date="2016-10" db="EMBL/GenBank/DDBJ databases">
        <authorList>
            <person name="de Groot N.N."/>
        </authorList>
    </citation>
    <scope>NUCLEOTIDE SEQUENCE [LARGE SCALE GENOMIC DNA]</scope>
    <source>
        <strain evidence="3 4">DSM 46701</strain>
    </source>
</reference>
<name>A0A1H8C7R7_9BACL</name>
<sequence>MKIALFTDTFLPQVNGVSLTLERLVTYLHAKGISTHVFAPETSKSDFYAEYLHRFASFPFFLYPECRIAIPNFASVRQVLLDFQPDVIHIATPFNMGLCGLYYSKKFGIPLIASHHTHFDRYLQYYRLGFLSGWIWKYLRWFHATCHTVLVPSAETKRELLQRGFPRVDIWRRGVDADLFHPGQKHPRFRRQYGIDENYICLYAGRLAPEKDLDILAEVIKNMPEPLRSQIHWVIVGDGPLLPELKEAGLPRTTFTGYLNGKALAEAYANADLFVFPSSTETFGNVVLEALASGTPAIGARSGGVQEIIQDGITGTLCTPRSPRRTMEAIAELLSNPNLLRQMSLNARKYALTQSWDSILDPVIMHYKQASAQSWSEQSA</sequence>
<dbReference type="Pfam" id="PF00534">
    <property type="entry name" value="Glycos_transf_1"/>
    <property type="match status" value="1"/>
</dbReference>
<dbReference type="InterPro" id="IPR001296">
    <property type="entry name" value="Glyco_trans_1"/>
</dbReference>
<dbReference type="InterPro" id="IPR028098">
    <property type="entry name" value="Glyco_trans_4-like_N"/>
</dbReference>
<evidence type="ECO:0000259" key="2">
    <source>
        <dbReference type="Pfam" id="PF13439"/>
    </source>
</evidence>
<dbReference type="GO" id="GO:0016758">
    <property type="term" value="F:hexosyltransferase activity"/>
    <property type="evidence" value="ECO:0007669"/>
    <property type="project" value="TreeGrafter"/>
</dbReference>
<dbReference type="InterPro" id="IPR050194">
    <property type="entry name" value="Glycosyltransferase_grp1"/>
</dbReference>
<keyword evidence="4" id="KW-1185">Reference proteome</keyword>
<feature type="domain" description="Glycosyl transferase family 1" evidence="1">
    <location>
        <begin position="188"/>
        <end position="349"/>
    </location>
</feature>
<dbReference type="PANTHER" id="PTHR45947">
    <property type="entry name" value="SULFOQUINOVOSYL TRANSFERASE SQD2"/>
    <property type="match status" value="1"/>
</dbReference>
<protein>
    <submittedName>
        <fullName evidence="3">Glycosyltransferase involved in cell wall bisynthesis</fullName>
    </submittedName>
</protein>
<dbReference type="RefSeq" id="WP_089965680.1">
    <property type="nucleotide sequence ID" value="NZ_FOCQ01000003.1"/>
</dbReference>
<dbReference type="PANTHER" id="PTHR45947:SF3">
    <property type="entry name" value="SULFOQUINOVOSYL TRANSFERASE SQD2"/>
    <property type="match status" value="1"/>
</dbReference>
<feature type="domain" description="Glycosyltransferase subfamily 4-like N-terminal" evidence="2">
    <location>
        <begin position="14"/>
        <end position="178"/>
    </location>
</feature>
<dbReference type="Pfam" id="PF13439">
    <property type="entry name" value="Glyco_transf_4"/>
    <property type="match status" value="1"/>
</dbReference>
<evidence type="ECO:0000259" key="1">
    <source>
        <dbReference type="Pfam" id="PF00534"/>
    </source>
</evidence>
<dbReference type="STRING" id="1173111.SAMN05444955_103133"/>
<dbReference type="SUPFAM" id="SSF53756">
    <property type="entry name" value="UDP-Glycosyltransferase/glycogen phosphorylase"/>
    <property type="match status" value="1"/>
</dbReference>
<gene>
    <name evidence="3" type="ORF">SAMN05444955_103133</name>
</gene>
<dbReference type="AlphaFoldDB" id="A0A1H8C7R7"/>
<evidence type="ECO:0000313" key="3">
    <source>
        <dbReference type="EMBL" id="SEM91241.1"/>
    </source>
</evidence>
<proteinExistence type="predicted"/>